<dbReference type="EMBL" id="DS469588">
    <property type="protein sequence ID" value="EDO40678.1"/>
    <property type="molecule type" value="Genomic_DNA"/>
</dbReference>
<evidence type="ECO:0000256" key="1">
    <source>
        <dbReference type="SAM" id="MobiDB-lite"/>
    </source>
</evidence>
<proteinExistence type="predicted"/>
<evidence type="ECO:0000313" key="3">
    <source>
        <dbReference type="Proteomes" id="UP000001593"/>
    </source>
</evidence>
<dbReference type="Proteomes" id="UP000001593">
    <property type="component" value="Unassembled WGS sequence"/>
</dbReference>
<dbReference type="eggNOG" id="ENOG502SU0D">
    <property type="taxonomic scope" value="Eukaryota"/>
</dbReference>
<protein>
    <submittedName>
        <fullName evidence="2">Uncharacterized protein</fullName>
    </submittedName>
</protein>
<feature type="region of interest" description="Disordered" evidence="1">
    <location>
        <begin position="1"/>
        <end position="35"/>
    </location>
</feature>
<evidence type="ECO:0000313" key="2">
    <source>
        <dbReference type="EMBL" id="EDO40678.1"/>
    </source>
</evidence>
<organism evidence="2 3">
    <name type="scientific">Nematostella vectensis</name>
    <name type="common">Starlet sea anemone</name>
    <dbReference type="NCBI Taxonomy" id="45351"/>
    <lineage>
        <taxon>Eukaryota</taxon>
        <taxon>Metazoa</taxon>
        <taxon>Cnidaria</taxon>
        <taxon>Anthozoa</taxon>
        <taxon>Hexacorallia</taxon>
        <taxon>Actiniaria</taxon>
        <taxon>Edwardsiidae</taxon>
        <taxon>Nematostella</taxon>
    </lineage>
</organism>
<dbReference type="PANTHER" id="PTHR35558">
    <property type="entry name" value="SGNH_HYDRO DOMAIN-CONTAINING PROTEIN"/>
    <property type="match status" value="1"/>
</dbReference>
<keyword evidence="3" id="KW-1185">Reference proteome</keyword>
<dbReference type="AlphaFoldDB" id="A7S6L8"/>
<name>A7S6L8_NEMVE</name>
<reference evidence="2 3" key="1">
    <citation type="journal article" date="2007" name="Science">
        <title>Sea anemone genome reveals ancestral eumetazoan gene repertoire and genomic organization.</title>
        <authorList>
            <person name="Putnam N.H."/>
            <person name="Srivastava M."/>
            <person name="Hellsten U."/>
            <person name="Dirks B."/>
            <person name="Chapman J."/>
            <person name="Salamov A."/>
            <person name="Terry A."/>
            <person name="Shapiro H."/>
            <person name="Lindquist E."/>
            <person name="Kapitonov V.V."/>
            <person name="Jurka J."/>
            <person name="Genikhovich G."/>
            <person name="Grigoriev I.V."/>
            <person name="Lucas S.M."/>
            <person name="Steele R.E."/>
            <person name="Finnerty J.R."/>
            <person name="Technau U."/>
            <person name="Martindale M.Q."/>
            <person name="Rokhsar D.S."/>
        </authorList>
    </citation>
    <scope>NUCLEOTIDE SEQUENCE [LARGE SCALE GENOMIC DNA]</scope>
    <source>
        <strain evidence="3">CH2 X CH6</strain>
    </source>
</reference>
<dbReference type="HOGENOM" id="CLU_898052_0_0_1"/>
<dbReference type="OMA" id="QACHTIS"/>
<dbReference type="InParanoid" id="A7S6L8"/>
<dbReference type="PhylomeDB" id="A7S6L8"/>
<sequence length="310" mass="34115">MITAAGTAAVQGLRESSTRVSPTTIPTSESDLTEVEVSSIMGRKSQLSASTQDKPDTEFCSVGIDLTCRVSDRIKAKIWANEYVNLNQLLVVSPEETKLRLSIDTEGENPGLLCLDPVHSKKKASSLHEWVTAFNIYIAVFVSKEPTAASGLLKYSEVVRDIASRGGNWRFYDEQFRLIRQSQPNTHGWNTINWELWNQACHTISVPRSNPTDNKVANRRQYQNRPFSSMPKVYCFRFHTGQFCDGGCRFKRAFFRCGASHSANLCSKSAPKVSPSSGMDGEGPFLPAGAHVGKSGAPRALSAGVRPQPL</sequence>
<feature type="region of interest" description="Disordered" evidence="1">
    <location>
        <begin position="269"/>
        <end position="310"/>
    </location>
</feature>
<dbReference type="PANTHER" id="PTHR35558:SF1">
    <property type="entry name" value="ENDONUCLEASE_EXONUCLEASE_PHOSPHATASE DOMAIN-CONTAINING PROTEIN"/>
    <property type="match status" value="1"/>
</dbReference>
<gene>
    <name evidence="2" type="ORF">NEMVEDRAFT_v1g207615</name>
</gene>
<feature type="compositionally biased region" description="Polar residues" evidence="1">
    <location>
        <begin position="14"/>
        <end position="30"/>
    </location>
</feature>
<accession>A7S6L8</accession>